<comment type="subcellular location">
    <subcellularLocation>
        <location evidence="1">Membrane</location>
    </subcellularLocation>
</comment>
<dbReference type="EMBL" id="CAWYQH010000099">
    <property type="protein sequence ID" value="CAK8685186.1"/>
    <property type="molecule type" value="Genomic_DNA"/>
</dbReference>
<keyword evidence="2" id="KW-0813">Transport</keyword>
<feature type="transmembrane region" description="Helical" evidence="6">
    <location>
        <begin position="52"/>
        <end position="76"/>
    </location>
</feature>
<evidence type="ECO:0000313" key="7">
    <source>
        <dbReference type="EMBL" id="CAK8685186.1"/>
    </source>
</evidence>
<accession>A0ABP0G2Z5</accession>
<keyword evidence="3 6" id="KW-0812">Transmembrane</keyword>
<evidence type="ECO:0008006" key="9">
    <source>
        <dbReference type="Google" id="ProtNLM"/>
    </source>
</evidence>
<dbReference type="InterPro" id="IPR045263">
    <property type="entry name" value="GLUT"/>
</dbReference>
<dbReference type="PANTHER" id="PTHR23503">
    <property type="entry name" value="SOLUTE CARRIER FAMILY 2"/>
    <property type="match status" value="1"/>
</dbReference>
<gene>
    <name evidence="7" type="ORF">CVLEPA_LOCUS16331</name>
</gene>
<evidence type="ECO:0000256" key="6">
    <source>
        <dbReference type="SAM" id="Phobius"/>
    </source>
</evidence>
<comment type="caution">
    <text evidence="7">The sequence shown here is derived from an EMBL/GenBank/DDBJ whole genome shotgun (WGS) entry which is preliminary data.</text>
</comment>
<sequence>MNRKLILQSRLMLRFGGRKLSILANSCVIFSLVLFTVSQATRHLQSAAVMSYFAIVAVALHLTCTNGLNIAHFAIISEITIEPTRATCVSVGNVILWISSWLVGFLAPYLQEYLKAYSVTPWLGCTILFLIYIVIFIPDTKGKSTDEIQAKFRRKQIFRSKQPPSSLSSVC</sequence>
<proteinExistence type="predicted"/>
<dbReference type="Gene3D" id="1.20.1250.20">
    <property type="entry name" value="MFS general substrate transporter like domains"/>
    <property type="match status" value="1"/>
</dbReference>
<protein>
    <recommendedName>
        <fullName evidence="9">Major facilitator superfamily (MFS) profile domain-containing protein</fullName>
    </recommendedName>
</protein>
<reference evidence="7 8" key="1">
    <citation type="submission" date="2024-02" db="EMBL/GenBank/DDBJ databases">
        <authorList>
            <person name="Daric V."/>
            <person name="Darras S."/>
        </authorList>
    </citation>
    <scope>NUCLEOTIDE SEQUENCE [LARGE SCALE GENOMIC DNA]</scope>
</reference>
<keyword evidence="8" id="KW-1185">Reference proteome</keyword>
<evidence type="ECO:0000256" key="2">
    <source>
        <dbReference type="ARBA" id="ARBA00022448"/>
    </source>
</evidence>
<evidence type="ECO:0000256" key="1">
    <source>
        <dbReference type="ARBA" id="ARBA00004370"/>
    </source>
</evidence>
<feature type="transmembrane region" description="Helical" evidence="6">
    <location>
        <begin position="116"/>
        <end position="137"/>
    </location>
</feature>
<evidence type="ECO:0000313" key="8">
    <source>
        <dbReference type="Proteomes" id="UP001642483"/>
    </source>
</evidence>
<dbReference type="PANTHER" id="PTHR23503:SF8">
    <property type="entry name" value="FACILITATED GLUCOSE TRANSPORTER PROTEIN 1"/>
    <property type="match status" value="1"/>
</dbReference>
<organism evidence="7 8">
    <name type="scientific">Clavelina lepadiformis</name>
    <name type="common">Light-bulb sea squirt</name>
    <name type="synonym">Ascidia lepadiformis</name>
    <dbReference type="NCBI Taxonomy" id="159417"/>
    <lineage>
        <taxon>Eukaryota</taxon>
        <taxon>Metazoa</taxon>
        <taxon>Chordata</taxon>
        <taxon>Tunicata</taxon>
        <taxon>Ascidiacea</taxon>
        <taxon>Aplousobranchia</taxon>
        <taxon>Clavelinidae</taxon>
        <taxon>Clavelina</taxon>
    </lineage>
</organism>
<name>A0ABP0G2Z5_CLALP</name>
<feature type="transmembrane region" description="Helical" evidence="6">
    <location>
        <begin position="20"/>
        <end position="40"/>
    </location>
</feature>
<keyword evidence="4 6" id="KW-1133">Transmembrane helix</keyword>
<dbReference type="Pfam" id="PF00083">
    <property type="entry name" value="Sugar_tr"/>
    <property type="match status" value="1"/>
</dbReference>
<dbReference type="InterPro" id="IPR036259">
    <property type="entry name" value="MFS_trans_sf"/>
</dbReference>
<evidence type="ECO:0000256" key="5">
    <source>
        <dbReference type="ARBA" id="ARBA00023136"/>
    </source>
</evidence>
<evidence type="ECO:0000256" key="4">
    <source>
        <dbReference type="ARBA" id="ARBA00022989"/>
    </source>
</evidence>
<keyword evidence="5 6" id="KW-0472">Membrane</keyword>
<evidence type="ECO:0000256" key="3">
    <source>
        <dbReference type="ARBA" id="ARBA00022692"/>
    </source>
</evidence>
<dbReference type="SUPFAM" id="SSF103473">
    <property type="entry name" value="MFS general substrate transporter"/>
    <property type="match status" value="1"/>
</dbReference>
<feature type="transmembrane region" description="Helical" evidence="6">
    <location>
        <begin position="88"/>
        <end position="110"/>
    </location>
</feature>
<dbReference type="InterPro" id="IPR005828">
    <property type="entry name" value="MFS_sugar_transport-like"/>
</dbReference>
<dbReference type="Proteomes" id="UP001642483">
    <property type="component" value="Unassembled WGS sequence"/>
</dbReference>